<organism evidence="8 9">
    <name type="scientific">Candidatus Nitronereus thalassa</name>
    <dbReference type="NCBI Taxonomy" id="3020898"/>
    <lineage>
        <taxon>Bacteria</taxon>
        <taxon>Pseudomonadati</taxon>
        <taxon>Nitrospirota</taxon>
        <taxon>Nitrospiria</taxon>
        <taxon>Nitrospirales</taxon>
        <taxon>Nitrospiraceae</taxon>
        <taxon>Candidatus Nitronereus</taxon>
    </lineage>
</organism>
<dbReference type="RefSeq" id="WP_313832588.1">
    <property type="nucleotide sequence ID" value="NZ_JAQOUE010000001.1"/>
</dbReference>
<dbReference type="InterPro" id="IPR016032">
    <property type="entry name" value="Sig_transdc_resp-reg_C-effctor"/>
</dbReference>
<accession>A0ABU3K769</accession>
<evidence type="ECO:0000256" key="3">
    <source>
        <dbReference type="ARBA" id="ARBA00023125"/>
    </source>
</evidence>
<dbReference type="SMART" id="SM00448">
    <property type="entry name" value="REC"/>
    <property type="match status" value="1"/>
</dbReference>
<evidence type="ECO:0000256" key="1">
    <source>
        <dbReference type="ARBA" id="ARBA00022553"/>
    </source>
</evidence>
<evidence type="ECO:0000256" key="4">
    <source>
        <dbReference type="ARBA" id="ARBA00023163"/>
    </source>
</evidence>
<dbReference type="SUPFAM" id="SSF52172">
    <property type="entry name" value="CheY-like"/>
    <property type="match status" value="1"/>
</dbReference>
<keyword evidence="4" id="KW-0804">Transcription</keyword>
<dbReference type="PRINTS" id="PR00038">
    <property type="entry name" value="HTHLUXR"/>
</dbReference>
<dbReference type="Pfam" id="PF00072">
    <property type="entry name" value="Response_reg"/>
    <property type="match status" value="1"/>
</dbReference>
<evidence type="ECO:0000313" key="8">
    <source>
        <dbReference type="EMBL" id="MDT7042212.1"/>
    </source>
</evidence>
<evidence type="ECO:0000256" key="2">
    <source>
        <dbReference type="ARBA" id="ARBA00023015"/>
    </source>
</evidence>
<dbReference type="PANTHER" id="PTHR43214:SF41">
    <property type="entry name" value="NITRATE_NITRITE RESPONSE REGULATOR PROTEIN NARP"/>
    <property type="match status" value="1"/>
</dbReference>
<dbReference type="PANTHER" id="PTHR43214">
    <property type="entry name" value="TWO-COMPONENT RESPONSE REGULATOR"/>
    <property type="match status" value="1"/>
</dbReference>
<keyword evidence="1 5" id="KW-0597">Phosphoprotein</keyword>
<feature type="domain" description="HTH luxR-type" evidence="6">
    <location>
        <begin position="146"/>
        <end position="211"/>
    </location>
</feature>
<dbReference type="InterPro" id="IPR039420">
    <property type="entry name" value="WalR-like"/>
</dbReference>
<dbReference type="Proteomes" id="UP001250932">
    <property type="component" value="Unassembled WGS sequence"/>
</dbReference>
<dbReference type="SMART" id="SM00421">
    <property type="entry name" value="HTH_LUXR"/>
    <property type="match status" value="1"/>
</dbReference>
<comment type="caution">
    <text evidence="8">The sequence shown here is derived from an EMBL/GenBank/DDBJ whole genome shotgun (WGS) entry which is preliminary data.</text>
</comment>
<keyword evidence="3" id="KW-0238">DNA-binding</keyword>
<keyword evidence="2" id="KW-0805">Transcription regulation</keyword>
<proteinExistence type="predicted"/>
<dbReference type="InterPro" id="IPR011006">
    <property type="entry name" value="CheY-like_superfamily"/>
</dbReference>
<keyword evidence="9" id="KW-1185">Reference proteome</keyword>
<dbReference type="InterPro" id="IPR058245">
    <property type="entry name" value="NreC/VraR/RcsB-like_REC"/>
</dbReference>
<dbReference type="InterPro" id="IPR000792">
    <property type="entry name" value="Tscrpt_reg_LuxR_C"/>
</dbReference>
<dbReference type="PROSITE" id="PS00622">
    <property type="entry name" value="HTH_LUXR_1"/>
    <property type="match status" value="1"/>
</dbReference>
<reference evidence="8 9" key="1">
    <citation type="journal article" date="2023" name="ISME J.">
        <title>Cultivation and genomic characterization of novel and ubiquitous marine nitrite-oxidizing bacteria from the Nitrospirales.</title>
        <authorList>
            <person name="Mueller A.J."/>
            <person name="Daebeler A."/>
            <person name="Herbold C.W."/>
            <person name="Kirkegaard R.H."/>
            <person name="Daims H."/>
        </authorList>
    </citation>
    <scope>NUCLEOTIDE SEQUENCE [LARGE SCALE GENOMIC DNA]</scope>
    <source>
        <strain evidence="8 9">EB</strain>
    </source>
</reference>
<evidence type="ECO:0000313" key="9">
    <source>
        <dbReference type="Proteomes" id="UP001250932"/>
    </source>
</evidence>
<feature type="modified residue" description="4-aspartylphosphate" evidence="5">
    <location>
        <position position="55"/>
    </location>
</feature>
<dbReference type="EMBL" id="JAQOUE010000001">
    <property type="protein sequence ID" value="MDT7042212.1"/>
    <property type="molecule type" value="Genomic_DNA"/>
</dbReference>
<dbReference type="Gene3D" id="3.40.50.2300">
    <property type="match status" value="1"/>
</dbReference>
<protein>
    <submittedName>
        <fullName evidence="8">Response regulator transcription factor</fullName>
    </submittedName>
</protein>
<dbReference type="InterPro" id="IPR001789">
    <property type="entry name" value="Sig_transdc_resp-reg_receiver"/>
</dbReference>
<dbReference type="Pfam" id="PF00196">
    <property type="entry name" value="GerE"/>
    <property type="match status" value="1"/>
</dbReference>
<sequence>MTLRIILVDDHQLFRDGLHSLFEQQEGFAIVGEAKDGRNALRLVQEIRPDVLIMDASMPGMNGIEATRQIKADYPEVKVLVVSMHEDRRFVVAALEAGADGYLVKDCPWEEFIQAVHAVQANYSYLCPQVAGYIADAYRKPQASSGTTGLLPLTGREREVLQLLAEGQTTEHIATLLHISNKTVHTHRNHIMNKLHIDNLADLTKYAIREGLTTLE</sequence>
<dbReference type="CDD" id="cd06170">
    <property type="entry name" value="LuxR_C_like"/>
    <property type="match status" value="1"/>
</dbReference>
<evidence type="ECO:0000259" key="7">
    <source>
        <dbReference type="PROSITE" id="PS50110"/>
    </source>
</evidence>
<dbReference type="PROSITE" id="PS50110">
    <property type="entry name" value="RESPONSE_REGULATORY"/>
    <property type="match status" value="1"/>
</dbReference>
<evidence type="ECO:0000256" key="5">
    <source>
        <dbReference type="PROSITE-ProRule" id="PRU00169"/>
    </source>
</evidence>
<feature type="domain" description="Response regulatory" evidence="7">
    <location>
        <begin position="4"/>
        <end position="120"/>
    </location>
</feature>
<evidence type="ECO:0000259" key="6">
    <source>
        <dbReference type="PROSITE" id="PS50043"/>
    </source>
</evidence>
<name>A0ABU3K769_9BACT</name>
<dbReference type="SUPFAM" id="SSF46894">
    <property type="entry name" value="C-terminal effector domain of the bipartite response regulators"/>
    <property type="match status" value="1"/>
</dbReference>
<dbReference type="PROSITE" id="PS50043">
    <property type="entry name" value="HTH_LUXR_2"/>
    <property type="match status" value="1"/>
</dbReference>
<dbReference type="CDD" id="cd17535">
    <property type="entry name" value="REC_NarL-like"/>
    <property type="match status" value="1"/>
</dbReference>
<gene>
    <name evidence="8" type="ORF">PPG34_07590</name>
</gene>